<name>A0A7I0HS46_9LEPT</name>
<gene>
    <name evidence="2" type="ORF">EHQ43_08810</name>
</gene>
<evidence type="ECO:0000313" key="3">
    <source>
        <dbReference type="Proteomes" id="UP000297641"/>
    </source>
</evidence>
<reference evidence="2 3" key="1">
    <citation type="journal article" date="2019" name="PLoS Negl. Trop. Dis.">
        <title>Revisiting the worldwide diversity of Leptospira species in the environment.</title>
        <authorList>
            <person name="Vincent A.T."/>
            <person name="Schiettekatte O."/>
            <person name="Bourhy P."/>
            <person name="Veyrier F.J."/>
            <person name="Picardeau M."/>
        </authorList>
    </citation>
    <scope>NUCLEOTIDE SEQUENCE [LARGE SCALE GENOMIC DNA]</scope>
    <source>
        <strain evidence="2 3">201800273</strain>
    </source>
</reference>
<evidence type="ECO:0000259" key="1">
    <source>
        <dbReference type="Pfam" id="PF22479"/>
    </source>
</evidence>
<dbReference type="Proteomes" id="UP000297641">
    <property type="component" value="Unassembled WGS sequence"/>
</dbReference>
<evidence type="ECO:0000313" key="2">
    <source>
        <dbReference type="EMBL" id="TGL06501.1"/>
    </source>
</evidence>
<feature type="domain" description="Cyanophage baseplate Pam3 plug gp18" evidence="1">
    <location>
        <begin position="6"/>
        <end position="106"/>
    </location>
</feature>
<protein>
    <recommendedName>
        <fullName evidence="1">Cyanophage baseplate Pam3 plug gp18 domain-containing protein</fullName>
    </recommendedName>
</protein>
<proteinExistence type="predicted"/>
<dbReference type="InterPro" id="IPR054252">
    <property type="entry name" value="Pam3_gp18"/>
</dbReference>
<organism evidence="2 3">
    <name type="scientific">Leptospira bouyouniensis</name>
    <dbReference type="NCBI Taxonomy" id="2484911"/>
    <lineage>
        <taxon>Bacteria</taxon>
        <taxon>Pseudomonadati</taxon>
        <taxon>Spirochaetota</taxon>
        <taxon>Spirochaetia</taxon>
        <taxon>Leptospirales</taxon>
        <taxon>Leptospiraceae</taxon>
        <taxon>Leptospira</taxon>
    </lineage>
</organism>
<dbReference type="AlphaFoldDB" id="A0A7I0HS46"/>
<comment type="caution">
    <text evidence="2">The sequence shown here is derived from an EMBL/GenBank/DDBJ whole genome shotgun (WGS) entry which is preliminary data.</text>
</comment>
<sequence>MAEFEYLEIDFEELPVSKTYNFGGIDFPIEFHYNSIGNFFTMVVRNPDDQIIYSTKLLYGVNANHCIVDGFPFDVSILPLDLNDVYSEEIREYTFDKNSIGRVKIYLGKISE</sequence>
<dbReference type="Pfam" id="PF22479">
    <property type="entry name" value="Pam3_gp18"/>
    <property type="match status" value="1"/>
</dbReference>
<dbReference type="RefSeq" id="WP_135770866.1">
    <property type="nucleotide sequence ID" value="NZ_RQFT01000008.1"/>
</dbReference>
<dbReference type="EMBL" id="RQFT01000008">
    <property type="protein sequence ID" value="TGL06501.1"/>
    <property type="molecule type" value="Genomic_DNA"/>
</dbReference>
<accession>A0A7I0HS46</accession>